<organism evidence="2 3">
    <name type="scientific">Dactylonectria macrodidyma</name>
    <dbReference type="NCBI Taxonomy" id="307937"/>
    <lineage>
        <taxon>Eukaryota</taxon>
        <taxon>Fungi</taxon>
        <taxon>Dikarya</taxon>
        <taxon>Ascomycota</taxon>
        <taxon>Pezizomycotina</taxon>
        <taxon>Sordariomycetes</taxon>
        <taxon>Hypocreomycetidae</taxon>
        <taxon>Hypocreales</taxon>
        <taxon>Nectriaceae</taxon>
        <taxon>Dactylonectria</taxon>
    </lineage>
</organism>
<dbReference type="PANTHER" id="PTHR21310:SF59">
    <property type="entry name" value="AMINOGLYCOSIDE PHOSPHOTRANSFERASE DOMAIN-CONTAINING PROTEIN"/>
    <property type="match status" value="1"/>
</dbReference>
<evidence type="ECO:0000313" key="3">
    <source>
        <dbReference type="Proteomes" id="UP000738349"/>
    </source>
</evidence>
<dbReference type="InterPro" id="IPR011009">
    <property type="entry name" value="Kinase-like_dom_sf"/>
</dbReference>
<dbReference type="AlphaFoldDB" id="A0A9P9IBL8"/>
<sequence>MSDLFKTQHKVTQGECDAYARSLTKSSVTPVPWQGFHSYTLLSASGIIVQFRSEASPLNSSTVKIAKAIHGHVAPTTTYHGSIPNSSITIWVMEALPGTGYLFTASSLTLAKQDAIITDLAKFYAKSWRNPQTPITDKQHLYDTKLKKLLYALPARFTPVIEQIQSRIAETIDQVPWVLTHKDLSNMNILVDPDSGHLTGVVDWADATIEPFGIALWGLESVLGCSGPGGWSYFGHDPSHSRLLFRQAFLAEIGETLSDQTCRAIDEVRALGILLRYGFTWETGVEKPVEDTSLLDVFLGSELMQMVTEFGSYESREGGLSNE</sequence>
<comment type="caution">
    <text evidence="2">The sequence shown here is derived from an EMBL/GenBank/DDBJ whole genome shotgun (WGS) entry which is preliminary data.</text>
</comment>
<protein>
    <recommendedName>
        <fullName evidence="1">Aminoglycoside phosphotransferase domain-containing protein</fullName>
    </recommendedName>
</protein>
<evidence type="ECO:0000313" key="2">
    <source>
        <dbReference type="EMBL" id="KAH7113600.1"/>
    </source>
</evidence>
<dbReference type="Proteomes" id="UP000738349">
    <property type="component" value="Unassembled WGS sequence"/>
</dbReference>
<accession>A0A9P9IBL8</accession>
<dbReference type="InterPro" id="IPR002575">
    <property type="entry name" value="Aminoglycoside_PTrfase"/>
</dbReference>
<dbReference type="PANTHER" id="PTHR21310">
    <property type="entry name" value="AMINOGLYCOSIDE PHOSPHOTRANSFERASE-RELATED-RELATED"/>
    <property type="match status" value="1"/>
</dbReference>
<dbReference type="SUPFAM" id="SSF56112">
    <property type="entry name" value="Protein kinase-like (PK-like)"/>
    <property type="match status" value="1"/>
</dbReference>
<proteinExistence type="predicted"/>
<gene>
    <name evidence="2" type="ORF">EDB81DRAFT_921557</name>
</gene>
<name>A0A9P9IBL8_9HYPO</name>
<dbReference type="Gene3D" id="3.90.1200.10">
    <property type="match status" value="1"/>
</dbReference>
<evidence type="ECO:0000259" key="1">
    <source>
        <dbReference type="Pfam" id="PF01636"/>
    </source>
</evidence>
<dbReference type="EMBL" id="JAGMUV010000034">
    <property type="protein sequence ID" value="KAH7113600.1"/>
    <property type="molecule type" value="Genomic_DNA"/>
</dbReference>
<keyword evidence="3" id="KW-1185">Reference proteome</keyword>
<reference evidence="2" key="1">
    <citation type="journal article" date="2021" name="Nat. Commun.">
        <title>Genetic determinants of endophytism in the Arabidopsis root mycobiome.</title>
        <authorList>
            <person name="Mesny F."/>
            <person name="Miyauchi S."/>
            <person name="Thiergart T."/>
            <person name="Pickel B."/>
            <person name="Atanasova L."/>
            <person name="Karlsson M."/>
            <person name="Huettel B."/>
            <person name="Barry K.W."/>
            <person name="Haridas S."/>
            <person name="Chen C."/>
            <person name="Bauer D."/>
            <person name="Andreopoulos W."/>
            <person name="Pangilinan J."/>
            <person name="LaButti K."/>
            <person name="Riley R."/>
            <person name="Lipzen A."/>
            <person name="Clum A."/>
            <person name="Drula E."/>
            <person name="Henrissat B."/>
            <person name="Kohler A."/>
            <person name="Grigoriev I.V."/>
            <person name="Martin F.M."/>
            <person name="Hacquard S."/>
        </authorList>
    </citation>
    <scope>NUCLEOTIDE SEQUENCE</scope>
    <source>
        <strain evidence="2">MPI-CAGE-AT-0147</strain>
    </source>
</reference>
<feature type="domain" description="Aminoglycoside phosphotransferase" evidence="1">
    <location>
        <begin position="92"/>
        <end position="212"/>
    </location>
</feature>
<dbReference type="OrthoDB" id="5598852at2759"/>
<dbReference type="InterPro" id="IPR051678">
    <property type="entry name" value="AGP_Transferase"/>
</dbReference>
<dbReference type="Pfam" id="PF01636">
    <property type="entry name" value="APH"/>
    <property type="match status" value="1"/>
</dbReference>